<evidence type="ECO:0000256" key="4">
    <source>
        <dbReference type="RuleBase" id="RU000363"/>
    </source>
</evidence>
<dbReference type="InterPro" id="IPR036291">
    <property type="entry name" value="NAD(P)-bd_dom_sf"/>
</dbReference>
<dbReference type="Proteomes" id="UP000054564">
    <property type="component" value="Unassembled WGS sequence"/>
</dbReference>
<reference evidence="6" key="1">
    <citation type="submission" date="2014-03" db="EMBL/GenBank/DDBJ databases">
        <title>The Genome Sequence of Puccinia striiformis f. sp. tritici PST-78.</title>
        <authorList>
            <consortium name="The Broad Institute Genome Sequencing Platform"/>
            <person name="Cuomo C."/>
            <person name="Hulbert S."/>
            <person name="Chen X."/>
            <person name="Walker B."/>
            <person name="Young S.K."/>
            <person name="Zeng Q."/>
            <person name="Gargeya S."/>
            <person name="Fitzgerald M."/>
            <person name="Haas B."/>
            <person name="Abouelleil A."/>
            <person name="Alvarado L."/>
            <person name="Arachchi H.M."/>
            <person name="Berlin A.M."/>
            <person name="Chapman S.B."/>
            <person name="Goldberg J."/>
            <person name="Griggs A."/>
            <person name="Gujja S."/>
            <person name="Hansen M."/>
            <person name="Howarth C."/>
            <person name="Imamovic A."/>
            <person name="Larimer J."/>
            <person name="McCowan C."/>
            <person name="Montmayeur A."/>
            <person name="Murphy C."/>
            <person name="Neiman D."/>
            <person name="Pearson M."/>
            <person name="Priest M."/>
            <person name="Roberts A."/>
            <person name="Saif S."/>
            <person name="Shea T."/>
            <person name="Sisk P."/>
            <person name="Sykes S."/>
            <person name="Wortman J."/>
            <person name="Nusbaum C."/>
            <person name="Birren B."/>
        </authorList>
    </citation>
    <scope>NUCLEOTIDE SEQUENCE [LARGE SCALE GENOMIC DNA]</scope>
    <source>
        <strain evidence="6">race PST-78</strain>
    </source>
</reference>
<keyword evidence="2" id="KW-0521">NADP</keyword>
<sequence length="312" mass="33460">MSDAAANGASEELKQALSLDSLFGLKGLVAVVTGGGTGIGLMCTQALAAHGARVYITGRREEVLKQAVDNYHKHAKGEIIGLQADVTNKADLEKIISEISEKEPNGIQILVNNAGISGPKTEAFSNGHTIEETSKKCFKNESFEEWDSVWRTNVSGVFFTTVAFLPLLEKGGDNEMNYRSGVVDITSISGMVKISQNHFAYNASKAAAIHLTKMMACELANSQIRFNSIAPGVFPSEMTAKKGSDDRGKSDISESFDASKYKIPAGRPGRLQEMAASILYLCGKGGQYCDGLHESVGVLRSYDVACTLEMSD</sequence>
<evidence type="ECO:0000256" key="1">
    <source>
        <dbReference type="ARBA" id="ARBA00006484"/>
    </source>
</evidence>
<dbReference type="CDD" id="cd05233">
    <property type="entry name" value="SDR_c"/>
    <property type="match status" value="1"/>
</dbReference>
<organism evidence="5 6">
    <name type="scientific">Puccinia striiformis f. sp. tritici PST-78</name>
    <dbReference type="NCBI Taxonomy" id="1165861"/>
    <lineage>
        <taxon>Eukaryota</taxon>
        <taxon>Fungi</taxon>
        <taxon>Dikarya</taxon>
        <taxon>Basidiomycota</taxon>
        <taxon>Pucciniomycotina</taxon>
        <taxon>Pucciniomycetes</taxon>
        <taxon>Pucciniales</taxon>
        <taxon>Pucciniaceae</taxon>
        <taxon>Puccinia</taxon>
    </lineage>
</organism>
<comment type="caution">
    <text evidence="5">The sequence shown here is derived from an EMBL/GenBank/DDBJ whole genome shotgun (WGS) entry which is preliminary data.</text>
</comment>
<dbReference type="Gene3D" id="3.40.50.720">
    <property type="entry name" value="NAD(P)-binding Rossmann-like Domain"/>
    <property type="match status" value="1"/>
</dbReference>
<keyword evidence="6" id="KW-1185">Reference proteome</keyword>
<dbReference type="STRING" id="1165861.A0A0L0VSG6"/>
<keyword evidence="3" id="KW-0560">Oxidoreductase</keyword>
<dbReference type="AlphaFoldDB" id="A0A0L0VSG6"/>
<name>A0A0L0VSG6_9BASI</name>
<gene>
    <name evidence="5" type="ORF">PSTG_04770</name>
</gene>
<dbReference type="Pfam" id="PF00106">
    <property type="entry name" value="adh_short"/>
    <property type="match status" value="1"/>
</dbReference>
<proteinExistence type="inferred from homology"/>
<evidence type="ECO:0000256" key="2">
    <source>
        <dbReference type="ARBA" id="ARBA00022857"/>
    </source>
</evidence>
<dbReference type="PRINTS" id="PR00081">
    <property type="entry name" value="GDHRDH"/>
</dbReference>
<dbReference type="SUPFAM" id="SSF51735">
    <property type="entry name" value="NAD(P)-binding Rossmann-fold domains"/>
    <property type="match status" value="1"/>
</dbReference>
<protein>
    <recommendedName>
        <fullName evidence="7">Rhamnolipids biosynthesis 3-oxoacyl-[acyl-carrier-protein] reductase</fullName>
    </recommendedName>
</protein>
<evidence type="ECO:0000313" key="5">
    <source>
        <dbReference type="EMBL" id="KNF01945.1"/>
    </source>
</evidence>
<evidence type="ECO:0000256" key="3">
    <source>
        <dbReference type="ARBA" id="ARBA00023002"/>
    </source>
</evidence>
<evidence type="ECO:0008006" key="7">
    <source>
        <dbReference type="Google" id="ProtNLM"/>
    </source>
</evidence>
<dbReference type="InterPro" id="IPR052178">
    <property type="entry name" value="Sec_Metab_Biosynth_SDR"/>
</dbReference>
<dbReference type="GO" id="GO:0016491">
    <property type="term" value="F:oxidoreductase activity"/>
    <property type="evidence" value="ECO:0007669"/>
    <property type="project" value="UniProtKB-KW"/>
</dbReference>
<dbReference type="PANTHER" id="PTHR43618">
    <property type="entry name" value="7-ALPHA-HYDROXYSTEROID DEHYDROGENASE"/>
    <property type="match status" value="1"/>
</dbReference>
<dbReference type="EMBL" id="AJIL01000026">
    <property type="protein sequence ID" value="KNF01945.1"/>
    <property type="molecule type" value="Genomic_DNA"/>
</dbReference>
<dbReference type="PRINTS" id="PR00080">
    <property type="entry name" value="SDRFAMILY"/>
</dbReference>
<comment type="similarity">
    <text evidence="1 4">Belongs to the short-chain dehydrogenases/reductases (SDR) family.</text>
</comment>
<accession>A0A0L0VSG6</accession>
<dbReference type="PROSITE" id="PS00061">
    <property type="entry name" value="ADH_SHORT"/>
    <property type="match status" value="1"/>
</dbReference>
<dbReference type="PANTHER" id="PTHR43618:SF4">
    <property type="entry name" value="SHORT CHAIN DEHYDROGENASE_REDUCTASE FAMILY (AFU_ORTHOLOGUE AFUA_7G04540)"/>
    <property type="match status" value="1"/>
</dbReference>
<dbReference type="OrthoDB" id="3819888at2759"/>
<evidence type="ECO:0000313" key="6">
    <source>
        <dbReference type="Proteomes" id="UP000054564"/>
    </source>
</evidence>
<dbReference type="InterPro" id="IPR002347">
    <property type="entry name" value="SDR_fam"/>
</dbReference>
<dbReference type="InterPro" id="IPR020904">
    <property type="entry name" value="Sc_DH/Rdtase_CS"/>
</dbReference>